<name>A0A379ZZT3_9GAMM</name>
<dbReference type="SUPFAM" id="SSF55729">
    <property type="entry name" value="Acyl-CoA N-acyltransferases (Nat)"/>
    <property type="match status" value="1"/>
</dbReference>
<dbReference type="Gene3D" id="3.40.630.30">
    <property type="match status" value="1"/>
</dbReference>
<evidence type="ECO:0000259" key="3">
    <source>
        <dbReference type="PROSITE" id="PS51186"/>
    </source>
</evidence>
<keyword evidence="5" id="KW-1185">Reference proteome</keyword>
<dbReference type="RefSeq" id="WP_045282584.1">
    <property type="nucleotide sequence ID" value="NZ_AP024610.1"/>
</dbReference>
<dbReference type="Proteomes" id="UP000254069">
    <property type="component" value="Unassembled WGS sequence"/>
</dbReference>
<dbReference type="AlphaFoldDB" id="A0A379ZZT3"/>
<dbReference type="Pfam" id="PF13673">
    <property type="entry name" value="Acetyltransf_10"/>
    <property type="match status" value="1"/>
</dbReference>
<dbReference type="EMBL" id="UGYO01000001">
    <property type="protein sequence ID" value="SUI71348.1"/>
    <property type="molecule type" value="Genomic_DNA"/>
</dbReference>
<dbReference type="GO" id="GO:0016747">
    <property type="term" value="F:acyltransferase activity, transferring groups other than amino-acyl groups"/>
    <property type="evidence" value="ECO:0007669"/>
    <property type="project" value="InterPro"/>
</dbReference>
<keyword evidence="4" id="KW-0808">Transferase</keyword>
<dbReference type="InterPro" id="IPR000182">
    <property type="entry name" value="GNAT_dom"/>
</dbReference>
<dbReference type="PROSITE" id="PS51186">
    <property type="entry name" value="GNAT"/>
    <property type="match status" value="1"/>
</dbReference>
<gene>
    <name evidence="4" type="ORF">NCTC10738_02149</name>
</gene>
<dbReference type="FunFam" id="3.40.630.30:FF:000035">
    <property type="entry name" value="GNAT family N-acetyltransferase"/>
    <property type="match status" value="1"/>
</dbReference>
<protein>
    <recommendedName>
        <fullName evidence="2">Protein ElaA</fullName>
    </recommendedName>
</protein>
<evidence type="ECO:0000256" key="2">
    <source>
        <dbReference type="ARBA" id="ARBA00072224"/>
    </source>
</evidence>
<dbReference type="CDD" id="cd04301">
    <property type="entry name" value="NAT_SF"/>
    <property type="match status" value="1"/>
</dbReference>
<evidence type="ECO:0000313" key="5">
    <source>
        <dbReference type="Proteomes" id="UP000254069"/>
    </source>
</evidence>
<comment type="similarity">
    <text evidence="1">Belongs to the UPF0039 (ElaA) family.</text>
</comment>
<sequence>MQWQLLPFAELTLDTLYELMKLRVDIFVVEQNCPYPELDEKDRAVGAMHLLGRSSSGELLAYARLLPAGVSYSQVSIGRVAVAAKARGGGRARQLMLEAIGGCHKLWPAEDIKIGAQEYLRAFYQSLGFEAVSEVYLEDGIPHLDMLLHSQKKDT</sequence>
<keyword evidence="4" id="KW-0012">Acyltransferase</keyword>
<evidence type="ECO:0000256" key="1">
    <source>
        <dbReference type="ARBA" id="ARBA00009623"/>
    </source>
</evidence>
<accession>A0A379ZZT3</accession>
<feature type="domain" description="N-acetyltransferase" evidence="3">
    <location>
        <begin position="6"/>
        <end position="154"/>
    </location>
</feature>
<proteinExistence type="inferred from homology"/>
<evidence type="ECO:0000313" key="4">
    <source>
        <dbReference type="EMBL" id="SUI71348.1"/>
    </source>
</evidence>
<dbReference type="InterPro" id="IPR016181">
    <property type="entry name" value="Acyl_CoA_acyltransferase"/>
</dbReference>
<organism evidence="4 5">
    <name type="scientific">Shewanella algae</name>
    <dbReference type="NCBI Taxonomy" id="38313"/>
    <lineage>
        <taxon>Bacteria</taxon>
        <taxon>Pseudomonadati</taxon>
        <taxon>Pseudomonadota</taxon>
        <taxon>Gammaproteobacteria</taxon>
        <taxon>Alteromonadales</taxon>
        <taxon>Shewanellaceae</taxon>
        <taxon>Shewanella</taxon>
    </lineage>
</organism>
<reference evidence="4 5" key="1">
    <citation type="submission" date="2018-06" db="EMBL/GenBank/DDBJ databases">
        <authorList>
            <consortium name="Pathogen Informatics"/>
            <person name="Doyle S."/>
        </authorList>
    </citation>
    <scope>NUCLEOTIDE SEQUENCE [LARGE SCALE GENOMIC DNA]</scope>
    <source>
        <strain evidence="4 5">NCTC10738</strain>
    </source>
</reference>